<gene>
    <name evidence="1" type="ORF">FA95DRAFT_1608564</name>
</gene>
<sequence>MSSSASLRPSSASLRPSQTTFSPSSTTPSPDSTTTTTAAPFFTADPSATPKDNTKNSSSLYLFTFLAALFLLLFVSSAIILRSFVLRRRFRRRIEEAILAGVITPNDVTSRGRGRNFGAKPKIWEAYVSPGGSEWDSIMPVAALTVSPPNNTPQAILPRPLHDDASLTDSSPPPLYRRVFRNPLRTRPSAEPPAETSPGSPRPELPQDAPPSAVQVSVLIAMPDARRSHMPGASSTSWKGKAKSVNSNWEYEEDELPEMVIGVSELQYRP</sequence>
<protein>
    <submittedName>
        <fullName evidence="1">Uncharacterized protein</fullName>
    </submittedName>
</protein>
<accession>A0ACB8RKK5</accession>
<comment type="caution">
    <text evidence="1">The sequence shown here is derived from an EMBL/GenBank/DDBJ whole genome shotgun (WGS) entry which is preliminary data.</text>
</comment>
<keyword evidence="2" id="KW-1185">Reference proteome</keyword>
<organism evidence="1 2">
    <name type="scientific">Auriscalpium vulgare</name>
    <dbReference type="NCBI Taxonomy" id="40419"/>
    <lineage>
        <taxon>Eukaryota</taxon>
        <taxon>Fungi</taxon>
        <taxon>Dikarya</taxon>
        <taxon>Basidiomycota</taxon>
        <taxon>Agaricomycotina</taxon>
        <taxon>Agaricomycetes</taxon>
        <taxon>Russulales</taxon>
        <taxon>Auriscalpiaceae</taxon>
        <taxon>Auriscalpium</taxon>
    </lineage>
</organism>
<dbReference type="EMBL" id="MU275984">
    <property type="protein sequence ID" value="KAI0044402.1"/>
    <property type="molecule type" value="Genomic_DNA"/>
</dbReference>
<name>A0ACB8RKK5_9AGAM</name>
<evidence type="ECO:0000313" key="2">
    <source>
        <dbReference type="Proteomes" id="UP000814033"/>
    </source>
</evidence>
<evidence type="ECO:0000313" key="1">
    <source>
        <dbReference type="EMBL" id="KAI0044402.1"/>
    </source>
</evidence>
<proteinExistence type="predicted"/>
<dbReference type="Proteomes" id="UP000814033">
    <property type="component" value="Unassembled WGS sequence"/>
</dbReference>
<reference evidence="1" key="2">
    <citation type="journal article" date="2022" name="New Phytol.">
        <title>Evolutionary transition to the ectomycorrhizal habit in the genomes of a hyperdiverse lineage of mushroom-forming fungi.</title>
        <authorList>
            <person name="Looney B."/>
            <person name="Miyauchi S."/>
            <person name="Morin E."/>
            <person name="Drula E."/>
            <person name="Courty P.E."/>
            <person name="Kohler A."/>
            <person name="Kuo A."/>
            <person name="LaButti K."/>
            <person name="Pangilinan J."/>
            <person name="Lipzen A."/>
            <person name="Riley R."/>
            <person name="Andreopoulos W."/>
            <person name="He G."/>
            <person name="Johnson J."/>
            <person name="Nolan M."/>
            <person name="Tritt A."/>
            <person name="Barry K.W."/>
            <person name="Grigoriev I.V."/>
            <person name="Nagy L.G."/>
            <person name="Hibbett D."/>
            <person name="Henrissat B."/>
            <person name="Matheny P.B."/>
            <person name="Labbe J."/>
            <person name="Martin F.M."/>
        </authorList>
    </citation>
    <scope>NUCLEOTIDE SEQUENCE</scope>
    <source>
        <strain evidence="1">FP105234-sp</strain>
    </source>
</reference>
<reference evidence="1" key="1">
    <citation type="submission" date="2021-02" db="EMBL/GenBank/DDBJ databases">
        <authorList>
            <consortium name="DOE Joint Genome Institute"/>
            <person name="Ahrendt S."/>
            <person name="Looney B.P."/>
            <person name="Miyauchi S."/>
            <person name="Morin E."/>
            <person name="Drula E."/>
            <person name="Courty P.E."/>
            <person name="Chicoki N."/>
            <person name="Fauchery L."/>
            <person name="Kohler A."/>
            <person name="Kuo A."/>
            <person name="Labutti K."/>
            <person name="Pangilinan J."/>
            <person name="Lipzen A."/>
            <person name="Riley R."/>
            <person name="Andreopoulos W."/>
            <person name="He G."/>
            <person name="Johnson J."/>
            <person name="Barry K.W."/>
            <person name="Grigoriev I.V."/>
            <person name="Nagy L."/>
            <person name="Hibbett D."/>
            <person name="Henrissat B."/>
            <person name="Matheny P.B."/>
            <person name="Labbe J."/>
            <person name="Martin F."/>
        </authorList>
    </citation>
    <scope>NUCLEOTIDE SEQUENCE</scope>
    <source>
        <strain evidence="1">FP105234-sp</strain>
    </source>
</reference>